<keyword evidence="2" id="KW-1185">Reference proteome</keyword>
<dbReference type="AlphaFoldDB" id="A0A0H1B9P2"/>
<name>A0A0H1B9P2_9EURO</name>
<evidence type="ECO:0000313" key="1">
    <source>
        <dbReference type="EMBL" id="KLJ08105.1"/>
    </source>
</evidence>
<reference evidence="2" key="1">
    <citation type="journal article" date="2015" name="PLoS Genet.">
        <title>The dynamic genome and transcriptome of the human fungal pathogen Blastomyces and close relative Emmonsia.</title>
        <authorList>
            <person name="Munoz J.F."/>
            <person name="Gauthier G.M."/>
            <person name="Desjardins C.A."/>
            <person name="Gallo J.E."/>
            <person name="Holder J."/>
            <person name="Sullivan T.D."/>
            <person name="Marty A.J."/>
            <person name="Carmen J.C."/>
            <person name="Chen Z."/>
            <person name="Ding L."/>
            <person name="Gujja S."/>
            <person name="Magrini V."/>
            <person name="Misas E."/>
            <person name="Mitreva M."/>
            <person name="Priest M."/>
            <person name="Saif S."/>
            <person name="Whiston E.A."/>
            <person name="Young S."/>
            <person name="Zeng Q."/>
            <person name="Goldman W.E."/>
            <person name="Mardis E.R."/>
            <person name="Taylor J.W."/>
            <person name="McEwen J.G."/>
            <person name="Clay O.K."/>
            <person name="Klein B.S."/>
            <person name="Cuomo C.A."/>
        </authorList>
    </citation>
    <scope>NUCLEOTIDE SEQUENCE [LARGE SCALE GENOMIC DNA]</scope>
    <source>
        <strain evidence="2">UAMH 139</strain>
    </source>
</reference>
<evidence type="ECO:0000313" key="2">
    <source>
        <dbReference type="Proteomes" id="UP000053573"/>
    </source>
</evidence>
<organism evidence="1 2">
    <name type="scientific">Blastomyces silverae</name>
    <dbReference type="NCBI Taxonomy" id="2060906"/>
    <lineage>
        <taxon>Eukaryota</taxon>
        <taxon>Fungi</taxon>
        <taxon>Dikarya</taxon>
        <taxon>Ascomycota</taxon>
        <taxon>Pezizomycotina</taxon>
        <taxon>Eurotiomycetes</taxon>
        <taxon>Eurotiomycetidae</taxon>
        <taxon>Onygenales</taxon>
        <taxon>Ajellomycetaceae</taxon>
        <taxon>Blastomyces</taxon>
    </lineage>
</organism>
<dbReference type="EMBL" id="LDEV01002663">
    <property type="protein sequence ID" value="KLJ08105.1"/>
    <property type="molecule type" value="Genomic_DNA"/>
</dbReference>
<sequence>MEPLFQNNNGDFNSFRVLIADLRSVKHAMRSGVGLLRGRAVTSTPSMWIQFRSDPTPEAQSSGQ</sequence>
<gene>
    <name evidence="1" type="ORF">EMPG_16448</name>
</gene>
<accession>A0A0H1B9P2</accession>
<comment type="caution">
    <text evidence="1">The sequence shown here is derived from an EMBL/GenBank/DDBJ whole genome shotgun (WGS) entry which is preliminary data.</text>
</comment>
<proteinExistence type="predicted"/>
<protein>
    <submittedName>
        <fullName evidence="1">Uncharacterized protein</fullName>
    </submittedName>
</protein>
<dbReference type="Proteomes" id="UP000053573">
    <property type="component" value="Unassembled WGS sequence"/>
</dbReference>